<keyword evidence="4" id="KW-0560">Oxidoreductase</keyword>
<dbReference type="InterPro" id="IPR001128">
    <property type="entry name" value="Cyt_P450"/>
</dbReference>
<evidence type="ECO:0000313" key="9">
    <source>
        <dbReference type="EMBL" id="OQV14016.1"/>
    </source>
</evidence>
<dbReference type="InterPro" id="IPR036396">
    <property type="entry name" value="Cyt_P450_sf"/>
</dbReference>
<keyword evidence="6" id="KW-0503">Monooxygenase</keyword>
<comment type="caution">
    <text evidence="9">The sequence shown here is derived from an EMBL/GenBank/DDBJ whole genome shotgun (WGS) entry which is preliminary data.</text>
</comment>
<dbReference type="PANTHER" id="PTHR24302:SF15">
    <property type="entry name" value="FATTY-ACID PEROXYGENASE"/>
    <property type="match status" value="1"/>
</dbReference>
<dbReference type="EMBL" id="MTYJ01000112">
    <property type="protein sequence ID" value="OQV14016.1"/>
    <property type="molecule type" value="Genomic_DNA"/>
</dbReference>
<name>A0A1W0WFM7_HYPEX</name>
<dbReference type="GO" id="GO:0008395">
    <property type="term" value="F:steroid hydroxylase activity"/>
    <property type="evidence" value="ECO:0007669"/>
    <property type="project" value="TreeGrafter"/>
</dbReference>
<dbReference type="Proteomes" id="UP000192578">
    <property type="component" value="Unassembled WGS sequence"/>
</dbReference>
<evidence type="ECO:0000256" key="7">
    <source>
        <dbReference type="PROSITE-ProRule" id="PRU01005"/>
    </source>
</evidence>
<evidence type="ECO:0000256" key="1">
    <source>
        <dbReference type="ARBA" id="ARBA00010617"/>
    </source>
</evidence>
<dbReference type="GO" id="GO:0016705">
    <property type="term" value="F:oxidoreductase activity, acting on paired donors, with incorporation or reduction of molecular oxygen"/>
    <property type="evidence" value="ECO:0007669"/>
    <property type="project" value="InterPro"/>
</dbReference>
<keyword evidence="10" id="KW-1185">Reference proteome</keyword>
<evidence type="ECO:0000256" key="6">
    <source>
        <dbReference type="ARBA" id="ARBA00023033"/>
    </source>
</evidence>
<dbReference type="InterPro" id="IPR050705">
    <property type="entry name" value="Cytochrome_P450_3A"/>
</dbReference>
<dbReference type="PROSITE" id="PS51670">
    <property type="entry name" value="SHKT"/>
    <property type="match status" value="1"/>
</dbReference>
<evidence type="ECO:0000256" key="2">
    <source>
        <dbReference type="ARBA" id="ARBA00022617"/>
    </source>
</evidence>
<dbReference type="GO" id="GO:0005506">
    <property type="term" value="F:iron ion binding"/>
    <property type="evidence" value="ECO:0007669"/>
    <property type="project" value="InterPro"/>
</dbReference>
<sequence length="161" mass="17907">MQDLEEPTFESIAQMHYLDACVNEALRMYPPVSRTERERNEDWEYKGLKIAKGTVISIPIYAIQRDEEFWPNPDVYDPERPIPSIGIFGIVAMSIVFLCDNSTSGTVLQQDSAASVHVGCSDRDPECPTLAATGKCQTDANYTREACELSCRNCHSPQAGA</sequence>
<keyword evidence="7" id="KW-1015">Disulfide bond</keyword>
<dbReference type="SMART" id="SM00254">
    <property type="entry name" value="ShKT"/>
    <property type="match status" value="1"/>
</dbReference>
<protein>
    <submittedName>
        <fullName evidence="9">Cytochrome P450 3A15</fullName>
    </submittedName>
</protein>
<dbReference type="Gene3D" id="1.10.630.10">
    <property type="entry name" value="Cytochrome P450"/>
    <property type="match status" value="1"/>
</dbReference>
<dbReference type="Pfam" id="PF01549">
    <property type="entry name" value="ShK"/>
    <property type="match status" value="1"/>
</dbReference>
<feature type="domain" description="ShKT" evidence="8">
    <location>
        <begin position="120"/>
        <end position="154"/>
    </location>
</feature>
<accession>A0A1W0WFM7</accession>
<comment type="similarity">
    <text evidence="1">Belongs to the cytochrome P450 family.</text>
</comment>
<dbReference type="OrthoDB" id="1470350at2759"/>
<evidence type="ECO:0000256" key="4">
    <source>
        <dbReference type="ARBA" id="ARBA00023002"/>
    </source>
</evidence>
<dbReference type="PRINTS" id="PR00359">
    <property type="entry name" value="BP450"/>
</dbReference>
<keyword evidence="3" id="KW-0479">Metal-binding</keyword>
<organism evidence="9 10">
    <name type="scientific">Hypsibius exemplaris</name>
    <name type="common">Freshwater tardigrade</name>
    <dbReference type="NCBI Taxonomy" id="2072580"/>
    <lineage>
        <taxon>Eukaryota</taxon>
        <taxon>Metazoa</taxon>
        <taxon>Ecdysozoa</taxon>
        <taxon>Tardigrada</taxon>
        <taxon>Eutardigrada</taxon>
        <taxon>Parachela</taxon>
        <taxon>Hypsibioidea</taxon>
        <taxon>Hypsibiidae</taxon>
        <taxon>Hypsibius</taxon>
    </lineage>
</organism>
<evidence type="ECO:0000259" key="8">
    <source>
        <dbReference type="PROSITE" id="PS51670"/>
    </source>
</evidence>
<dbReference type="GO" id="GO:0020037">
    <property type="term" value="F:heme binding"/>
    <property type="evidence" value="ECO:0007669"/>
    <property type="project" value="InterPro"/>
</dbReference>
<dbReference type="SUPFAM" id="SSF48264">
    <property type="entry name" value="Cytochrome P450"/>
    <property type="match status" value="1"/>
</dbReference>
<dbReference type="InterPro" id="IPR003582">
    <property type="entry name" value="ShKT_dom"/>
</dbReference>
<comment type="caution">
    <text evidence="7">Lacks conserved residue(s) required for the propagation of feature annotation.</text>
</comment>
<feature type="disulfide bond" evidence="7">
    <location>
        <begin position="120"/>
        <end position="154"/>
    </location>
</feature>
<evidence type="ECO:0000256" key="5">
    <source>
        <dbReference type="ARBA" id="ARBA00023004"/>
    </source>
</evidence>
<proteinExistence type="inferred from homology"/>
<gene>
    <name evidence="9" type="ORF">BV898_11787</name>
</gene>
<dbReference type="AlphaFoldDB" id="A0A1W0WFM7"/>
<evidence type="ECO:0000256" key="3">
    <source>
        <dbReference type="ARBA" id="ARBA00022723"/>
    </source>
</evidence>
<reference evidence="10" key="1">
    <citation type="submission" date="2017-01" db="EMBL/GenBank/DDBJ databases">
        <title>Comparative genomics of anhydrobiosis in the tardigrade Hypsibius dujardini.</title>
        <authorList>
            <person name="Yoshida Y."/>
            <person name="Koutsovoulos G."/>
            <person name="Laetsch D."/>
            <person name="Stevens L."/>
            <person name="Kumar S."/>
            <person name="Horikawa D."/>
            <person name="Ishino K."/>
            <person name="Komine S."/>
            <person name="Tomita M."/>
            <person name="Blaxter M."/>
            <person name="Arakawa K."/>
        </authorList>
    </citation>
    <scope>NUCLEOTIDE SEQUENCE [LARGE SCALE GENOMIC DNA]</scope>
    <source>
        <strain evidence="10">Z151</strain>
    </source>
</reference>
<keyword evidence="5" id="KW-0408">Iron</keyword>
<dbReference type="Pfam" id="PF00067">
    <property type="entry name" value="p450"/>
    <property type="match status" value="1"/>
</dbReference>
<dbReference type="InterPro" id="IPR002397">
    <property type="entry name" value="Cyt_P450_B"/>
</dbReference>
<evidence type="ECO:0000313" key="10">
    <source>
        <dbReference type="Proteomes" id="UP000192578"/>
    </source>
</evidence>
<dbReference type="PANTHER" id="PTHR24302">
    <property type="entry name" value="CYTOCHROME P450 FAMILY 3"/>
    <property type="match status" value="1"/>
</dbReference>
<keyword evidence="2" id="KW-0349">Heme</keyword>